<dbReference type="EMBL" id="LAZR01000618">
    <property type="protein sequence ID" value="KKN62611.1"/>
    <property type="molecule type" value="Genomic_DNA"/>
</dbReference>
<organism evidence="1">
    <name type="scientific">marine sediment metagenome</name>
    <dbReference type="NCBI Taxonomy" id="412755"/>
    <lineage>
        <taxon>unclassified sequences</taxon>
        <taxon>metagenomes</taxon>
        <taxon>ecological metagenomes</taxon>
    </lineage>
</organism>
<name>A0A0F9UN30_9ZZZZ</name>
<evidence type="ECO:0000313" key="1">
    <source>
        <dbReference type="EMBL" id="KKN62611.1"/>
    </source>
</evidence>
<accession>A0A0F9UN30</accession>
<proteinExistence type="predicted"/>
<protein>
    <submittedName>
        <fullName evidence="1">Uncharacterized protein</fullName>
    </submittedName>
</protein>
<gene>
    <name evidence="1" type="ORF">LCGC14_0510220</name>
</gene>
<comment type="caution">
    <text evidence="1">The sequence shown here is derived from an EMBL/GenBank/DDBJ whole genome shotgun (WGS) entry which is preliminary data.</text>
</comment>
<sequence>MEIKVKGKGITPLVTSLRVRARDDAGALSGLDIFDIEDIAGQEFDVVAVGTHTYEDRSTTSVAWLDTPAGIREVALVKLIVVEKS</sequence>
<dbReference type="AlphaFoldDB" id="A0A0F9UN30"/>
<reference evidence="1" key="1">
    <citation type="journal article" date="2015" name="Nature">
        <title>Complex archaea that bridge the gap between prokaryotes and eukaryotes.</title>
        <authorList>
            <person name="Spang A."/>
            <person name="Saw J.H."/>
            <person name="Jorgensen S.L."/>
            <person name="Zaremba-Niedzwiedzka K."/>
            <person name="Martijn J."/>
            <person name="Lind A.E."/>
            <person name="van Eijk R."/>
            <person name="Schleper C."/>
            <person name="Guy L."/>
            <person name="Ettema T.J."/>
        </authorList>
    </citation>
    <scope>NUCLEOTIDE SEQUENCE</scope>
</reference>